<evidence type="ECO:0000313" key="3">
    <source>
        <dbReference type="EMBL" id="CAK9313506.1"/>
    </source>
</evidence>
<proteinExistence type="predicted"/>
<evidence type="ECO:0000256" key="1">
    <source>
        <dbReference type="SAM" id="MobiDB-lite"/>
    </source>
</evidence>
<keyword evidence="2" id="KW-0732">Signal</keyword>
<sequence>MESQNPLFVFFLLIIISLLALNLPSIFAAHYIHPSPPSLSPLPPPTTKPLVPYYPFIIPPPPTKKTYKFKSPPSPSSPLQGLGRPVVPYYPFKFPPPPSRKRPNSPPSYHVFPPPASPLPVKKLYTSQTRRSAPPPPPKKPYQWPKRTIRKSPHLHFRKP</sequence>
<accession>A0ABP0Y2X6</accession>
<keyword evidence="4" id="KW-1185">Reference proteome</keyword>
<protein>
    <submittedName>
        <fullName evidence="3">Uncharacterized protein</fullName>
    </submittedName>
</protein>
<organism evidence="3 4">
    <name type="scientific">Citrullus colocynthis</name>
    <name type="common">colocynth</name>
    <dbReference type="NCBI Taxonomy" id="252529"/>
    <lineage>
        <taxon>Eukaryota</taxon>
        <taxon>Viridiplantae</taxon>
        <taxon>Streptophyta</taxon>
        <taxon>Embryophyta</taxon>
        <taxon>Tracheophyta</taxon>
        <taxon>Spermatophyta</taxon>
        <taxon>Magnoliopsida</taxon>
        <taxon>eudicotyledons</taxon>
        <taxon>Gunneridae</taxon>
        <taxon>Pentapetalae</taxon>
        <taxon>rosids</taxon>
        <taxon>fabids</taxon>
        <taxon>Cucurbitales</taxon>
        <taxon>Cucurbitaceae</taxon>
        <taxon>Benincaseae</taxon>
        <taxon>Citrullus</taxon>
    </lineage>
</organism>
<feature type="chain" id="PRO_5045076612" evidence="2">
    <location>
        <begin position="29"/>
        <end position="160"/>
    </location>
</feature>
<evidence type="ECO:0000256" key="2">
    <source>
        <dbReference type="SAM" id="SignalP"/>
    </source>
</evidence>
<dbReference type="Proteomes" id="UP001642487">
    <property type="component" value="Chromosome 11"/>
</dbReference>
<evidence type="ECO:0000313" key="4">
    <source>
        <dbReference type="Proteomes" id="UP001642487"/>
    </source>
</evidence>
<dbReference type="EMBL" id="OZ021745">
    <property type="protein sequence ID" value="CAK9313506.1"/>
    <property type="molecule type" value="Genomic_DNA"/>
</dbReference>
<feature type="signal peptide" evidence="2">
    <location>
        <begin position="1"/>
        <end position="28"/>
    </location>
</feature>
<feature type="region of interest" description="Disordered" evidence="1">
    <location>
        <begin position="93"/>
        <end position="160"/>
    </location>
</feature>
<reference evidence="3 4" key="1">
    <citation type="submission" date="2024-03" db="EMBL/GenBank/DDBJ databases">
        <authorList>
            <person name="Gkanogiannis A."/>
            <person name="Becerra Lopez-Lavalle L."/>
        </authorList>
    </citation>
    <scope>NUCLEOTIDE SEQUENCE [LARGE SCALE GENOMIC DNA]</scope>
</reference>
<feature type="compositionally biased region" description="Basic residues" evidence="1">
    <location>
        <begin position="147"/>
        <end position="160"/>
    </location>
</feature>
<gene>
    <name evidence="3" type="ORF">CITCOLO1_LOCUS5226</name>
</gene>
<name>A0ABP0Y2X6_9ROSI</name>